<dbReference type="STRING" id="1212491.LFA_2138"/>
<dbReference type="KEGG" id="lfa:LFA_2138"/>
<dbReference type="PIRSF" id="PIRSF003113">
    <property type="entry name" value="BolA"/>
    <property type="match status" value="1"/>
</dbReference>
<dbReference type="PANTHER" id="PTHR46229">
    <property type="entry name" value="BOLA TRANSCRIPTION REGULATOR"/>
    <property type="match status" value="1"/>
</dbReference>
<sequence length="107" mass="12374">MSRKERIEQQLLEELTPTFLNVEDESNNHHVPEGAQTHFKVIAVSAKFKDLSRVARHRLVNHLLNNEFALGLHALSLHLYTSEEWLNKNKSVLQSPSCKDGYKNRLN</sequence>
<proteinExistence type="inferred from homology"/>
<dbReference type="PANTHER" id="PTHR46229:SF2">
    <property type="entry name" value="BOLA-LIKE PROTEIN 1"/>
    <property type="match status" value="1"/>
</dbReference>
<dbReference type="AlphaFoldDB" id="A0A098G6B7"/>
<dbReference type="InterPro" id="IPR036065">
    <property type="entry name" value="BolA-like_sf"/>
</dbReference>
<dbReference type="Gene3D" id="3.30.300.90">
    <property type="entry name" value="BolA-like"/>
    <property type="match status" value="1"/>
</dbReference>
<protein>
    <submittedName>
        <fullName evidence="3">Protein BolA</fullName>
    </submittedName>
</protein>
<dbReference type="OrthoDB" id="9801469at2"/>
<dbReference type="HOGENOM" id="CLU_109462_3_1_6"/>
<dbReference type="RefSeq" id="WP_045096004.1">
    <property type="nucleotide sequence ID" value="NZ_LN614827.1"/>
</dbReference>
<reference evidence="4" key="1">
    <citation type="submission" date="2014-09" db="EMBL/GenBank/DDBJ databases">
        <authorList>
            <person name="Gomez-Valero L."/>
        </authorList>
    </citation>
    <scope>NUCLEOTIDE SEQUENCE [LARGE SCALE GENOMIC DNA]</scope>
    <source>
        <strain evidence="4">ATCC700992</strain>
    </source>
</reference>
<dbReference type="GO" id="GO:0006351">
    <property type="term" value="P:DNA-templated transcription"/>
    <property type="evidence" value="ECO:0007669"/>
    <property type="project" value="TreeGrafter"/>
</dbReference>
<evidence type="ECO:0000256" key="1">
    <source>
        <dbReference type="ARBA" id="ARBA00005578"/>
    </source>
</evidence>
<dbReference type="Pfam" id="PF01722">
    <property type="entry name" value="BolA"/>
    <property type="match status" value="1"/>
</dbReference>
<name>A0A098G6B7_9GAMM</name>
<accession>A0A098G6B7</accession>
<dbReference type="InterPro" id="IPR050961">
    <property type="entry name" value="BolA/IbaG_stress_morph_reg"/>
</dbReference>
<dbReference type="SUPFAM" id="SSF82657">
    <property type="entry name" value="BolA-like"/>
    <property type="match status" value="1"/>
</dbReference>
<comment type="similarity">
    <text evidence="1 2">Belongs to the BolA/IbaG family.</text>
</comment>
<evidence type="ECO:0000256" key="2">
    <source>
        <dbReference type="RuleBase" id="RU003860"/>
    </source>
</evidence>
<evidence type="ECO:0000313" key="4">
    <source>
        <dbReference type="Proteomes" id="UP000032430"/>
    </source>
</evidence>
<dbReference type="GO" id="GO:0005829">
    <property type="term" value="C:cytosol"/>
    <property type="evidence" value="ECO:0007669"/>
    <property type="project" value="TreeGrafter"/>
</dbReference>
<dbReference type="Proteomes" id="UP000032430">
    <property type="component" value="Chromosome I"/>
</dbReference>
<gene>
    <name evidence="3" type="primary">bolA</name>
    <name evidence="3" type="ORF">LFA_2138</name>
</gene>
<evidence type="ECO:0000313" key="3">
    <source>
        <dbReference type="EMBL" id="CEG57521.1"/>
    </source>
</evidence>
<dbReference type="EMBL" id="LN614827">
    <property type="protein sequence ID" value="CEG57521.1"/>
    <property type="molecule type" value="Genomic_DNA"/>
</dbReference>
<organism evidence="3 4">
    <name type="scientific">Legionella fallonii LLAP-10</name>
    <dbReference type="NCBI Taxonomy" id="1212491"/>
    <lineage>
        <taxon>Bacteria</taxon>
        <taxon>Pseudomonadati</taxon>
        <taxon>Pseudomonadota</taxon>
        <taxon>Gammaproteobacteria</taxon>
        <taxon>Legionellales</taxon>
        <taxon>Legionellaceae</taxon>
        <taxon>Legionella</taxon>
    </lineage>
</organism>
<keyword evidence="4" id="KW-1185">Reference proteome</keyword>
<dbReference type="InterPro" id="IPR002634">
    <property type="entry name" value="BolA"/>
</dbReference>